<evidence type="ECO:0000313" key="2">
    <source>
        <dbReference type="EMBL" id="RMZ29965.1"/>
    </source>
</evidence>
<name>A0A3M7IWP7_HORWE</name>
<comment type="caution">
    <text evidence="2">The sequence shown here is derived from an EMBL/GenBank/DDBJ whole genome shotgun (WGS) entry which is preliminary data.</text>
</comment>
<gene>
    <name evidence="2" type="ORF">D0859_05936</name>
</gene>
<dbReference type="Proteomes" id="UP000281677">
    <property type="component" value="Unassembled WGS sequence"/>
</dbReference>
<dbReference type="AlphaFoldDB" id="A0A3M7IWP7"/>
<evidence type="ECO:0000313" key="3">
    <source>
        <dbReference type="Proteomes" id="UP000281677"/>
    </source>
</evidence>
<proteinExistence type="predicted"/>
<feature type="region of interest" description="Disordered" evidence="1">
    <location>
        <begin position="1"/>
        <end position="58"/>
    </location>
</feature>
<sequence>MSGEDEGSGRSRPSASRNALGTPYTPSSHYRDATGRATGRLDGEGDGLAPHQDRVKRETTFSAMMERAGLMKRDLAVGTDNSSPV</sequence>
<feature type="compositionally biased region" description="Basic and acidic residues" evidence="1">
    <location>
        <begin position="29"/>
        <end position="43"/>
    </location>
</feature>
<dbReference type="EMBL" id="QWIT01000146">
    <property type="protein sequence ID" value="RMZ29965.1"/>
    <property type="molecule type" value="Genomic_DNA"/>
</dbReference>
<reference evidence="2 3" key="1">
    <citation type="journal article" date="2018" name="BMC Genomics">
        <title>Genomic evidence for intraspecific hybridization in a clonal and extremely halotolerant yeast.</title>
        <authorList>
            <person name="Gostincar C."/>
            <person name="Stajich J.E."/>
            <person name="Zupancic J."/>
            <person name="Zalar P."/>
            <person name="Gunde-Cimerman N."/>
        </authorList>
    </citation>
    <scope>NUCLEOTIDE SEQUENCE [LARGE SCALE GENOMIC DNA]</scope>
    <source>
        <strain evidence="2 3">EXF-120</strain>
    </source>
</reference>
<accession>A0A3M7IWP7</accession>
<feature type="compositionally biased region" description="Polar residues" evidence="1">
    <location>
        <begin position="11"/>
        <end position="28"/>
    </location>
</feature>
<evidence type="ECO:0000256" key="1">
    <source>
        <dbReference type="SAM" id="MobiDB-lite"/>
    </source>
</evidence>
<organism evidence="2 3">
    <name type="scientific">Hortaea werneckii</name>
    <name type="common">Black yeast</name>
    <name type="synonym">Cladosporium werneckii</name>
    <dbReference type="NCBI Taxonomy" id="91943"/>
    <lineage>
        <taxon>Eukaryota</taxon>
        <taxon>Fungi</taxon>
        <taxon>Dikarya</taxon>
        <taxon>Ascomycota</taxon>
        <taxon>Pezizomycotina</taxon>
        <taxon>Dothideomycetes</taxon>
        <taxon>Dothideomycetidae</taxon>
        <taxon>Mycosphaerellales</taxon>
        <taxon>Teratosphaeriaceae</taxon>
        <taxon>Hortaea</taxon>
    </lineage>
</organism>
<protein>
    <submittedName>
        <fullName evidence="2">Uncharacterized protein</fullName>
    </submittedName>
</protein>